<sequence length="105" mass="12851">MTVKEARKIVQEFSDNTKIVTDEDFFMFVEAMDFLINEEHRPQDMMYLGGVYYEMKRFDLTLKYYDMASTYDYDEAYECLGYIWYYGRIGERDYKKAFENFSKML</sequence>
<dbReference type="EMBL" id="FOJY01000009">
    <property type="protein sequence ID" value="SFB11294.1"/>
    <property type="molecule type" value="Genomic_DNA"/>
</dbReference>
<keyword evidence="2" id="KW-1185">Reference proteome</keyword>
<dbReference type="OrthoDB" id="1835195at2"/>
<dbReference type="STRING" id="1120918.SAMN05216249_109120"/>
<organism evidence="1 2">
    <name type="scientific">Acetitomaculum ruminis DSM 5522</name>
    <dbReference type="NCBI Taxonomy" id="1120918"/>
    <lineage>
        <taxon>Bacteria</taxon>
        <taxon>Bacillati</taxon>
        <taxon>Bacillota</taxon>
        <taxon>Clostridia</taxon>
        <taxon>Lachnospirales</taxon>
        <taxon>Lachnospiraceae</taxon>
        <taxon>Acetitomaculum</taxon>
    </lineage>
</organism>
<reference evidence="1 2" key="1">
    <citation type="submission" date="2016-10" db="EMBL/GenBank/DDBJ databases">
        <authorList>
            <person name="de Groot N.N."/>
        </authorList>
    </citation>
    <scope>NUCLEOTIDE SEQUENCE [LARGE SCALE GENOMIC DNA]</scope>
    <source>
        <strain evidence="1 2">DSM 5522</strain>
    </source>
</reference>
<accession>A0A1I0YD82</accession>
<dbReference type="InterPro" id="IPR011990">
    <property type="entry name" value="TPR-like_helical_dom_sf"/>
</dbReference>
<dbReference type="Proteomes" id="UP000198838">
    <property type="component" value="Unassembled WGS sequence"/>
</dbReference>
<gene>
    <name evidence="1" type="ORF">SAMN05216249_109120</name>
</gene>
<protein>
    <recommendedName>
        <fullName evidence="3">Tetratricopeptide repeat-containing protein</fullName>
    </recommendedName>
</protein>
<evidence type="ECO:0000313" key="2">
    <source>
        <dbReference type="Proteomes" id="UP000198838"/>
    </source>
</evidence>
<evidence type="ECO:0008006" key="3">
    <source>
        <dbReference type="Google" id="ProtNLM"/>
    </source>
</evidence>
<evidence type="ECO:0000313" key="1">
    <source>
        <dbReference type="EMBL" id="SFB11294.1"/>
    </source>
</evidence>
<dbReference type="RefSeq" id="WP_092872370.1">
    <property type="nucleotide sequence ID" value="NZ_FOJY01000009.1"/>
</dbReference>
<proteinExistence type="predicted"/>
<dbReference type="Gene3D" id="1.25.40.10">
    <property type="entry name" value="Tetratricopeptide repeat domain"/>
    <property type="match status" value="1"/>
</dbReference>
<dbReference type="SUPFAM" id="SSF81901">
    <property type="entry name" value="HCP-like"/>
    <property type="match status" value="1"/>
</dbReference>
<dbReference type="AlphaFoldDB" id="A0A1I0YD82"/>
<name>A0A1I0YD82_9FIRM</name>